<dbReference type="PANTHER" id="PTHR30522:SF0">
    <property type="entry name" value="NUCLEOSIDE TRIPHOSPHATE PYROPHOSPHOHYDROLASE"/>
    <property type="match status" value="1"/>
</dbReference>
<dbReference type="GO" id="GO:0046081">
    <property type="term" value="P:dUTP catabolic process"/>
    <property type="evidence" value="ECO:0007669"/>
    <property type="project" value="TreeGrafter"/>
</dbReference>
<dbReference type="GO" id="GO:0046076">
    <property type="term" value="P:dTTP catabolic process"/>
    <property type="evidence" value="ECO:0007669"/>
    <property type="project" value="TreeGrafter"/>
</dbReference>
<dbReference type="CDD" id="cd11723">
    <property type="entry name" value="YabN_N_like"/>
    <property type="match status" value="1"/>
</dbReference>
<dbReference type="InterPro" id="IPR048011">
    <property type="entry name" value="NTP-PPase_MazG-like_C"/>
</dbReference>
<name>A0A2T4Z229_9BACL</name>
<dbReference type="Gene3D" id="3.40.1010.10">
    <property type="entry name" value="Cobalt-precorrin-4 Transmethylase, Domain 1"/>
    <property type="match status" value="1"/>
</dbReference>
<reference evidence="3 4" key="1">
    <citation type="submission" date="2018-04" db="EMBL/GenBank/DDBJ databases">
        <title>Genomic Encyclopedia of Archaeal and Bacterial Type Strains, Phase II (KMG-II): from individual species to whole genera.</title>
        <authorList>
            <person name="Goeker M."/>
        </authorList>
    </citation>
    <scope>NUCLEOTIDE SEQUENCE [LARGE SCALE GENOMIC DNA]</scope>
    <source>
        <strain evidence="3 4">DSM 45169</strain>
    </source>
</reference>
<evidence type="ECO:0000313" key="4">
    <source>
        <dbReference type="Proteomes" id="UP000241639"/>
    </source>
</evidence>
<dbReference type="CDD" id="cd11528">
    <property type="entry name" value="NTP-PPase_MazG_Nterm"/>
    <property type="match status" value="1"/>
</dbReference>
<dbReference type="Pfam" id="PF00590">
    <property type="entry name" value="TP_methylase"/>
    <property type="match status" value="1"/>
</dbReference>
<keyword evidence="4" id="KW-1185">Reference proteome</keyword>
<dbReference type="InterPro" id="IPR014777">
    <property type="entry name" value="4pyrrole_Mease_sub1"/>
</dbReference>
<gene>
    <name evidence="3" type="ORF">C8J48_3466</name>
</gene>
<keyword evidence="3" id="KW-0489">Methyltransferase</keyword>
<dbReference type="InterPro" id="IPR048015">
    <property type="entry name" value="NTP-PPase_MazG-like_N"/>
</dbReference>
<dbReference type="CDD" id="cd11529">
    <property type="entry name" value="NTP-PPase_MazG_Cterm"/>
    <property type="match status" value="1"/>
</dbReference>
<dbReference type="FunFam" id="1.10.287.1080:FF:000003">
    <property type="entry name" value="Nucleoside triphosphate pyrophosphohydrolase"/>
    <property type="match status" value="1"/>
</dbReference>
<keyword evidence="3" id="KW-0808">Transferase</keyword>
<organism evidence="3 4">
    <name type="scientific">Desmospora activa DSM 45169</name>
    <dbReference type="NCBI Taxonomy" id="1121389"/>
    <lineage>
        <taxon>Bacteria</taxon>
        <taxon>Bacillati</taxon>
        <taxon>Bacillota</taxon>
        <taxon>Bacilli</taxon>
        <taxon>Bacillales</taxon>
        <taxon>Thermoactinomycetaceae</taxon>
        <taxon>Desmospora</taxon>
    </lineage>
</organism>
<dbReference type="InterPro" id="IPR024180">
    <property type="entry name" value="Tetrapyrrole_Mease/MazG_pred"/>
</dbReference>
<dbReference type="Gene3D" id="1.10.287.1080">
    <property type="entry name" value="MazG-like"/>
    <property type="match status" value="2"/>
</dbReference>
<dbReference type="NCBIfam" id="NF007113">
    <property type="entry name" value="PRK09562.1"/>
    <property type="match status" value="1"/>
</dbReference>
<dbReference type="GO" id="GO:0006950">
    <property type="term" value="P:response to stress"/>
    <property type="evidence" value="ECO:0007669"/>
    <property type="project" value="UniProtKB-ARBA"/>
</dbReference>
<dbReference type="InterPro" id="IPR000878">
    <property type="entry name" value="4pyrrol_Mease"/>
</dbReference>
<dbReference type="SUPFAM" id="SSF53790">
    <property type="entry name" value="Tetrapyrrole methylase"/>
    <property type="match status" value="1"/>
</dbReference>
<evidence type="ECO:0000259" key="1">
    <source>
        <dbReference type="Pfam" id="PF00590"/>
    </source>
</evidence>
<dbReference type="EMBL" id="PZZP01000003">
    <property type="protein sequence ID" value="PTM54812.1"/>
    <property type="molecule type" value="Genomic_DNA"/>
</dbReference>
<accession>A0A2T4Z229</accession>
<dbReference type="InterPro" id="IPR004518">
    <property type="entry name" value="MazG-like_dom"/>
</dbReference>
<sequence length="488" mass="54391">MPGKITVVGLGAGDVENLPLGTFRLLTSDRRIWLRTKEHPGVAWLQGEGMKADTFDDVYEEESDFSAVYRRIVDTLLTEAAGGAEVVYAVPGHPLVAESTVRQLLEQGERVGVTVEIKGGGSFLDPAFTVLALDPLEGFQLLDGTALDAKKIEPNQHLLIAQVYDRGVASEVKLTLMEVLPDDHPVQVVSAAGVPGMEQVERMPLWELDRADRFGNLTTVYVPPVVAQDARLRRFSHLEEIIARLRAPDGCPWDRKQTHESLRPYLLEESYEFLEAVAESDPEAMADELGDVLLQVLLHSQIAREEGTFDIGDVIANLAEKMIRRHPHVFGDATAKNATDVKQKWEEIKQEERAGKLQADSILAGIPSTFPALARAHQLQKKAAKVGFDWPDIAGVRAKVAEELQELEAAENPVHQEEELGDLLFTVVAMARFVERDPEQALLAACRKFERRFRRVEEAARQAGRPLDFCTLEELDAWWEQAKMEEAQ</sequence>
<dbReference type="Proteomes" id="UP000241639">
    <property type="component" value="Unassembled WGS sequence"/>
</dbReference>
<dbReference type="FunFam" id="1.10.287.1080:FF:000001">
    <property type="entry name" value="Nucleoside triphosphate pyrophosphohydrolase"/>
    <property type="match status" value="1"/>
</dbReference>
<evidence type="ECO:0000259" key="2">
    <source>
        <dbReference type="Pfam" id="PF03819"/>
    </source>
</evidence>
<comment type="caution">
    <text evidence="3">The sequence shown here is derived from an EMBL/GenBank/DDBJ whole genome shotgun (WGS) entry which is preliminary data.</text>
</comment>
<dbReference type="AlphaFoldDB" id="A0A2T4Z229"/>
<dbReference type="OrthoDB" id="9808939at2"/>
<dbReference type="GO" id="GO:0046061">
    <property type="term" value="P:dATP catabolic process"/>
    <property type="evidence" value="ECO:0007669"/>
    <property type="project" value="TreeGrafter"/>
</dbReference>
<dbReference type="GO" id="GO:0008168">
    <property type="term" value="F:methyltransferase activity"/>
    <property type="evidence" value="ECO:0007669"/>
    <property type="project" value="UniProtKB-KW"/>
</dbReference>
<dbReference type="PANTHER" id="PTHR30522">
    <property type="entry name" value="NUCLEOSIDE TRIPHOSPHATE PYROPHOSPHOHYDROLASE"/>
    <property type="match status" value="1"/>
</dbReference>
<evidence type="ECO:0000313" key="3">
    <source>
        <dbReference type="EMBL" id="PTM54812.1"/>
    </source>
</evidence>
<dbReference type="Pfam" id="PF03819">
    <property type="entry name" value="MazG"/>
    <property type="match status" value="2"/>
</dbReference>
<dbReference type="GO" id="GO:0032259">
    <property type="term" value="P:methylation"/>
    <property type="evidence" value="ECO:0007669"/>
    <property type="project" value="UniProtKB-KW"/>
</dbReference>
<proteinExistence type="predicted"/>
<dbReference type="SUPFAM" id="SSF101386">
    <property type="entry name" value="all-alpha NTP pyrophosphatases"/>
    <property type="match status" value="2"/>
</dbReference>
<feature type="domain" description="NTP pyrophosphohydrolase MazG-like" evidence="2">
    <location>
        <begin position="257"/>
        <end position="330"/>
    </location>
</feature>
<dbReference type="GO" id="GO:0046047">
    <property type="term" value="P:TTP catabolic process"/>
    <property type="evidence" value="ECO:0007669"/>
    <property type="project" value="TreeGrafter"/>
</dbReference>
<feature type="domain" description="Tetrapyrrole methylase" evidence="1">
    <location>
        <begin position="4"/>
        <end position="208"/>
    </location>
</feature>
<dbReference type="InterPro" id="IPR035996">
    <property type="entry name" value="4pyrrol_Methylase_sf"/>
</dbReference>
<dbReference type="RefSeq" id="WP_107728434.1">
    <property type="nucleotide sequence ID" value="NZ_PZZP01000003.1"/>
</dbReference>
<dbReference type="GO" id="GO:0046052">
    <property type="term" value="P:UTP catabolic process"/>
    <property type="evidence" value="ECO:0007669"/>
    <property type="project" value="TreeGrafter"/>
</dbReference>
<dbReference type="NCBIfam" id="TIGR00444">
    <property type="entry name" value="mazG"/>
    <property type="match status" value="1"/>
</dbReference>
<dbReference type="GO" id="GO:0006203">
    <property type="term" value="P:dGTP catabolic process"/>
    <property type="evidence" value="ECO:0007669"/>
    <property type="project" value="TreeGrafter"/>
</dbReference>
<feature type="domain" description="NTP pyrophosphohydrolase MazG-like" evidence="2">
    <location>
        <begin position="400"/>
        <end position="453"/>
    </location>
</feature>
<dbReference type="PIRSF" id="PIRSF002845">
    <property type="entry name" value="Ttrprl_mtas_MazG"/>
    <property type="match status" value="1"/>
</dbReference>
<dbReference type="GO" id="GO:0047429">
    <property type="term" value="F:nucleoside triphosphate diphosphatase activity"/>
    <property type="evidence" value="ECO:0007669"/>
    <property type="project" value="InterPro"/>
</dbReference>
<dbReference type="InterPro" id="IPR035013">
    <property type="entry name" value="YabN_N"/>
</dbReference>
<protein>
    <submittedName>
        <fullName evidence="3">Tetrapyrrole methylase family protein/MazG family protein</fullName>
    </submittedName>
</protein>
<dbReference type="InterPro" id="IPR011551">
    <property type="entry name" value="NTP_PyrPHydrolase_MazG"/>
</dbReference>